<keyword evidence="4 6" id="KW-0949">S-adenosyl-L-methionine</keyword>
<feature type="binding site" evidence="6">
    <location>
        <position position="180"/>
    </location>
    <ligand>
        <name>S-adenosyl-L-methionine</name>
        <dbReference type="ChEBI" id="CHEBI:59789"/>
    </ligand>
</feature>
<feature type="binding site" evidence="6">
    <location>
        <begin position="112"/>
        <end position="118"/>
    </location>
    <ligand>
        <name>S-adenosyl-L-methionine</name>
        <dbReference type="ChEBI" id="CHEBI:59789"/>
    </ligand>
</feature>
<keyword evidence="9" id="KW-1185">Reference proteome</keyword>
<keyword evidence="2 6" id="KW-0489">Methyltransferase</keyword>
<protein>
    <submittedName>
        <fullName evidence="8">Fmu (Sun) domain protein</fullName>
    </submittedName>
</protein>
<keyword evidence="1" id="KW-0963">Cytoplasm</keyword>
<evidence type="ECO:0000256" key="1">
    <source>
        <dbReference type="ARBA" id="ARBA00022490"/>
    </source>
</evidence>
<feature type="active site" description="Nucleophile" evidence="6">
    <location>
        <position position="233"/>
    </location>
</feature>
<feature type="binding site" evidence="6">
    <location>
        <position position="163"/>
    </location>
    <ligand>
        <name>S-adenosyl-L-methionine</name>
        <dbReference type="ChEBI" id="CHEBI:59789"/>
    </ligand>
</feature>
<dbReference type="RefSeq" id="WP_015028237.1">
    <property type="nucleotide sequence ID" value="NC_018748.1"/>
</dbReference>
<proteinExistence type="inferred from homology"/>
<comment type="similarity">
    <text evidence="6">Belongs to the class I-like SAM-binding methyltransferase superfamily. RsmB/NOP family.</text>
</comment>
<dbReference type="CDD" id="cd02440">
    <property type="entry name" value="AdoMet_MTases"/>
    <property type="match status" value="1"/>
</dbReference>
<accession>A0ABM5MZJ4</accession>
<evidence type="ECO:0000256" key="4">
    <source>
        <dbReference type="ARBA" id="ARBA00022691"/>
    </source>
</evidence>
<dbReference type="Gene3D" id="3.30.70.1170">
    <property type="entry name" value="Sun protein, domain 3"/>
    <property type="match status" value="1"/>
</dbReference>
<dbReference type="PROSITE" id="PS51686">
    <property type="entry name" value="SAM_MT_RSMB_NOP"/>
    <property type="match status" value="1"/>
</dbReference>
<dbReference type="EMBL" id="CP002961">
    <property type="protein sequence ID" value="AFK02537.1"/>
    <property type="molecule type" value="Genomic_DNA"/>
</dbReference>
<dbReference type="InterPro" id="IPR027391">
    <property type="entry name" value="Nol1_Nop2_Fmu_2"/>
</dbReference>
<evidence type="ECO:0000259" key="7">
    <source>
        <dbReference type="PROSITE" id="PS51686"/>
    </source>
</evidence>
<evidence type="ECO:0000256" key="2">
    <source>
        <dbReference type="ARBA" id="ARBA00022603"/>
    </source>
</evidence>
<dbReference type="PANTHER" id="PTHR22807">
    <property type="entry name" value="NOP2 YEAST -RELATED NOL1/NOP2/FMU SUN DOMAIN-CONTAINING"/>
    <property type="match status" value="1"/>
</dbReference>
<evidence type="ECO:0000313" key="8">
    <source>
        <dbReference type="EMBL" id="AFK02537.1"/>
    </source>
</evidence>
<dbReference type="InterPro" id="IPR049560">
    <property type="entry name" value="MeTrfase_RsmB-F_NOP2_cat"/>
</dbReference>
<dbReference type="PANTHER" id="PTHR22807:SF30">
    <property type="entry name" value="28S RRNA (CYTOSINE(4447)-C(5))-METHYLTRANSFERASE-RELATED"/>
    <property type="match status" value="1"/>
</dbReference>
<keyword evidence="3 6" id="KW-0808">Transferase</keyword>
<dbReference type="InterPro" id="IPR029063">
    <property type="entry name" value="SAM-dependent_MTases_sf"/>
</dbReference>
<evidence type="ECO:0000256" key="3">
    <source>
        <dbReference type="ARBA" id="ARBA00022679"/>
    </source>
</evidence>
<dbReference type="Pfam" id="PF13636">
    <property type="entry name" value="Methyltranf_PUA"/>
    <property type="match status" value="1"/>
</dbReference>
<dbReference type="PRINTS" id="PR02008">
    <property type="entry name" value="RCMTFAMILY"/>
</dbReference>
<name>A0ABM5MZJ4_EMTOG</name>
<reference evidence="8 9" key="1">
    <citation type="submission" date="2011-07" db="EMBL/GenBank/DDBJ databases">
        <title>The complete genome of chromosome of Emticicia oligotrophica DSM 17448.</title>
        <authorList>
            <consortium name="US DOE Joint Genome Institute (JGI-PGF)"/>
            <person name="Lucas S."/>
            <person name="Han J."/>
            <person name="Lapidus A."/>
            <person name="Bruce D."/>
            <person name="Goodwin L."/>
            <person name="Pitluck S."/>
            <person name="Peters L."/>
            <person name="Kyrpides N."/>
            <person name="Mavromatis K."/>
            <person name="Ivanova N."/>
            <person name="Ovchinnikova G."/>
            <person name="Teshima H."/>
            <person name="Detter J.C."/>
            <person name="Tapia R."/>
            <person name="Han C."/>
            <person name="Land M."/>
            <person name="Hauser L."/>
            <person name="Markowitz V."/>
            <person name="Cheng J.-F."/>
            <person name="Hugenholtz P."/>
            <person name="Woyke T."/>
            <person name="Wu D."/>
            <person name="Tindall B."/>
            <person name="Pomrenke H."/>
            <person name="Brambilla E."/>
            <person name="Klenk H.-P."/>
            <person name="Eisen J.A."/>
        </authorList>
    </citation>
    <scope>NUCLEOTIDE SEQUENCE [LARGE SCALE GENOMIC DNA]</scope>
    <source>
        <strain evidence="8 9">DSM 17448</strain>
    </source>
</reference>
<dbReference type="Proteomes" id="UP000002875">
    <property type="component" value="Chromosome"/>
</dbReference>
<dbReference type="InterPro" id="IPR031341">
    <property type="entry name" value="Methyltr_RsmF_N"/>
</dbReference>
<evidence type="ECO:0000313" key="9">
    <source>
        <dbReference type="Proteomes" id="UP000002875"/>
    </source>
</evidence>
<feature type="binding site" evidence="6">
    <location>
        <position position="136"/>
    </location>
    <ligand>
        <name>S-adenosyl-L-methionine</name>
        <dbReference type="ChEBI" id="CHEBI:59789"/>
    </ligand>
</feature>
<dbReference type="InterPro" id="IPR001678">
    <property type="entry name" value="MeTrfase_RsmB-F_NOP2_dom"/>
</dbReference>
<dbReference type="Gene3D" id="2.30.130.60">
    <property type="match status" value="1"/>
</dbReference>
<dbReference type="Pfam" id="PF01189">
    <property type="entry name" value="Methyltr_RsmB-F"/>
    <property type="match status" value="1"/>
</dbReference>
<evidence type="ECO:0000256" key="5">
    <source>
        <dbReference type="ARBA" id="ARBA00022884"/>
    </source>
</evidence>
<evidence type="ECO:0000256" key="6">
    <source>
        <dbReference type="PROSITE-ProRule" id="PRU01023"/>
    </source>
</evidence>
<dbReference type="SUPFAM" id="SSF53335">
    <property type="entry name" value="S-adenosyl-L-methionine-dependent methyltransferases"/>
    <property type="match status" value="1"/>
</dbReference>
<dbReference type="InterPro" id="IPR023267">
    <property type="entry name" value="RCMT"/>
</dbReference>
<dbReference type="Gene3D" id="3.40.50.150">
    <property type="entry name" value="Vaccinia Virus protein VP39"/>
    <property type="match status" value="1"/>
</dbReference>
<feature type="domain" description="SAM-dependent MTase RsmB/NOP-type" evidence="7">
    <location>
        <begin position="10"/>
        <end position="293"/>
    </location>
</feature>
<dbReference type="Pfam" id="PF17125">
    <property type="entry name" value="Methyltr_RsmF_N"/>
    <property type="match status" value="1"/>
</dbReference>
<organism evidence="8 9">
    <name type="scientific">Emticicia oligotrophica (strain DSM 17448 / CIP 109782 / MTCC 6937 / GPTSA100-15)</name>
    <dbReference type="NCBI Taxonomy" id="929562"/>
    <lineage>
        <taxon>Bacteria</taxon>
        <taxon>Pseudomonadati</taxon>
        <taxon>Bacteroidota</taxon>
        <taxon>Cytophagia</taxon>
        <taxon>Cytophagales</taxon>
        <taxon>Leadbetterellaceae</taxon>
        <taxon>Emticicia</taxon>
    </lineage>
</organism>
<keyword evidence="5 6" id="KW-0694">RNA-binding</keyword>
<gene>
    <name evidence="8" type="ordered locus">Emtol_1388</name>
</gene>
<sequence>MNLPENFISQMQHLLGVEEYQAFAESLEKEAPTAIRLNPHKQLSTETLFGQELEAVKWNADGHYLAQRPIFTLDPAFHAGAYYVQEASSMFVAEAIKQTLDLKQPLKVLDLCAAPGGKTTLLASMLNENSLLVANEVIKSRIAPLKENLEKWGFPNYIVSNHDPEELIDLEGFFDLVLTDAPCSGEGLFRKDPKARNEWSVDSVQLCSARQKRILQAAAMLVAPNGYLCYSTCTYNEKENQENAKWLTQTADFEEVKLNIPADWQVVEKGMGYQFFPHRTKGEGFYLAVFKKTQGAKTEARGKIKFNRLPQRKVELLKKWLEKPENFEFYEKPEGSIVAIPAKLTNEYATLFRTLQKRSSGFEIGQFKGEDFIPSHDLALSTAISPKLPAIELSKEDALKFLKKEHINIENAQNGWLLTRYQGLNLGFIKVIGDRMNNYLPKEWRIRMDIPE</sequence>